<evidence type="ECO:0000313" key="2">
    <source>
        <dbReference type="EMBL" id="KAF2874468.1"/>
    </source>
</evidence>
<name>A0A7C8IAB5_9PLEO</name>
<protein>
    <recommendedName>
        <fullName evidence="1">Stress-response A/B barrel domain-containing protein</fullName>
    </recommendedName>
</protein>
<dbReference type="InterPro" id="IPR013097">
    <property type="entry name" value="Dabb"/>
</dbReference>
<gene>
    <name evidence="2" type="ORF">BDV95DRAFT_487423</name>
</gene>
<organism evidence="2 3">
    <name type="scientific">Massariosphaeria phaeospora</name>
    <dbReference type="NCBI Taxonomy" id="100035"/>
    <lineage>
        <taxon>Eukaryota</taxon>
        <taxon>Fungi</taxon>
        <taxon>Dikarya</taxon>
        <taxon>Ascomycota</taxon>
        <taxon>Pezizomycotina</taxon>
        <taxon>Dothideomycetes</taxon>
        <taxon>Pleosporomycetidae</taxon>
        <taxon>Pleosporales</taxon>
        <taxon>Pleosporales incertae sedis</taxon>
        <taxon>Massariosphaeria</taxon>
    </lineage>
</organism>
<dbReference type="Gene3D" id="3.30.70.100">
    <property type="match status" value="1"/>
</dbReference>
<dbReference type="Pfam" id="PF07876">
    <property type="entry name" value="Dabb"/>
    <property type="match status" value="1"/>
</dbReference>
<comment type="caution">
    <text evidence="2">The sequence shown here is derived from an EMBL/GenBank/DDBJ whole genome shotgun (WGS) entry which is preliminary data.</text>
</comment>
<accession>A0A7C8IAB5</accession>
<evidence type="ECO:0000259" key="1">
    <source>
        <dbReference type="PROSITE" id="PS51502"/>
    </source>
</evidence>
<dbReference type="PROSITE" id="PS51502">
    <property type="entry name" value="S_R_A_B_BARREL"/>
    <property type="match status" value="1"/>
</dbReference>
<dbReference type="Proteomes" id="UP000481861">
    <property type="component" value="Unassembled WGS sequence"/>
</dbReference>
<dbReference type="InterPro" id="IPR011008">
    <property type="entry name" value="Dimeric_a/b-barrel"/>
</dbReference>
<feature type="domain" description="Stress-response A/B barrel" evidence="1">
    <location>
        <begin position="4"/>
        <end position="103"/>
    </location>
</feature>
<dbReference type="OrthoDB" id="3830014at2759"/>
<dbReference type="AlphaFoldDB" id="A0A7C8IAB5"/>
<evidence type="ECO:0000313" key="3">
    <source>
        <dbReference type="Proteomes" id="UP000481861"/>
    </source>
</evidence>
<proteinExistence type="predicted"/>
<dbReference type="SUPFAM" id="SSF54909">
    <property type="entry name" value="Dimeric alpha+beta barrel"/>
    <property type="match status" value="1"/>
</dbReference>
<dbReference type="SMART" id="SM00886">
    <property type="entry name" value="Dabb"/>
    <property type="match status" value="1"/>
</dbReference>
<dbReference type="EMBL" id="JAADJZ010000006">
    <property type="protein sequence ID" value="KAF2874468.1"/>
    <property type="molecule type" value="Genomic_DNA"/>
</dbReference>
<reference evidence="2 3" key="1">
    <citation type="submission" date="2020-01" db="EMBL/GenBank/DDBJ databases">
        <authorList>
            <consortium name="DOE Joint Genome Institute"/>
            <person name="Haridas S."/>
            <person name="Albert R."/>
            <person name="Binder M."/>
            <person name="Bloem J."/>
            <person name="Labutti K."/>
            <person name="Salamov A."/>
            <person name="Andreopoulos B."/>
            <person name="Baker S.E."/>
            <person name="Barry K."/>
            <person name="Bills G."/>
            <person name="Bluhm B.H."/>
            <person name="Cannon C."/>
            <person name="Castanera R."/>
            <person name="Culley D.E."/>
            <person name="Daum C."/>
            <person name="Ezra D."/>
            <person name="Gonzalez J.B."/>
            <person name="Henrissat B."/>
            <person name="Kuo A."/>
            <person name="Liang C."/>
            <person name="Lipzen A."/>
            <person name="Lutzoni F."/>
            <person name="Magnuson J."/>
            <person name="Mondo S."/>
            <person name="Nolan M."/>
            <person name="Ohm R."/>
            <person name="Pangilinan J."/>
            <person name="Park H.-J.H."/>
            <person name="Ramirez L."/>
            <person name="Alfaro M."/>
            <person name="Sun H."/>
            <person name="Tritt A."/>
            <person name="Yoshinaga Y."/>
            <person name="Zwiers L.-H.L."/>
            <person name="Turgeon B.G."/>
            <person name="Goodwin S.B."/>
            <person name="Spatafora J.W."/>
            <person name="Crous P.W."/>
            <person name="Grigoriev I.V."/>
        </authorList>
    </citation>
    <scope>NUCLEOTIDE SEQUENCE [LARGE SCALE GENOMIC DNA]</scope>
    <source>
        <strain evidence="2 3">CBS 611.86</strain>
    </source>
</reference>
<keyword evidence="3" id="KW-1185">Reference proteome</keyword>
<sequence>MPPIVRLTLFKLPDATAVQETVKRYSTLSQDAIKSHTNTPYIRSASASTPYQDPRNQGITLVARTEFASKADMDYFDNECAAHGRIKAAIKEKVLEPPVVLYMDA</sequence>